<dbReference type="RefSeq" id="WP_309861064.1">
    <property type="nucleotide sequence ID" value="NZ_JAVDQG010000001.1"/>
</dbReference>
<dbReference type="GO" id="GO:0004467">
    <property type="term" value="F:long-chain fatty acid-CoA ligase activity"/>
    <property type="evidence" value="ECO:0007669"/>
    <property type="project" value="UniProtKB-EC"/>
</dbReference>
<dbReference type="NCBIfam" id="NF004837">
    <property type="entry name" value="PRK06187.1"/>
    <property type="match status" value="1"/>
</dbReference>
<organism evidence="3 4">
    <name type="scientific">Desmospora profundinema</name>
    <dbReference type="NCBI Taxonomy" id="1571184"/>
    <lineage>
        <taxon>Bacteria</taxon>
        <taxon>Bacillati</taxon>
        <taxon>Bacillota</taxon>
        <taxon>Bacilli</taxon>
        <taxon>Bacillales</taxon>
        <taxon>Thermoactinomycetaceae</taxon>
        <taxon>Desmospora</taxon>
    </lineage>
</organism>
<dbReference type="InterPro" id="IPR025110">
    <property type="entry name" value="AMP-bd_C"/>
</dbReference>
<name>A0ABU1IIE3_9BACL</name>
<dbReference type="PROSITE" id="PS00455">
    <property type="entry name" value="AMP_BINDING"/>
    <property type="match status" value="1"/>
</dbReference>
<dbReference type="InterPro" id="IPR050237">
    <property type="entry name" value="ATP-dep_AMP-bd_enzyme"/>
</dbReference>
<dbReference type="Proteomes" id="UP001185012">
    <property type="component" value="Unassembled WGS sequence"/>
</dbReference>
<sequence length="522" mass="57796">MIITKGLMVSAQNAPEKIAVIDGEDCLTYSEWSKRVSQLKGALLDRGIQKGDRVALVMHNSFRFLESIYAVTSIGAVVVPLNVRLAVPEMEAILEDAGPKLLFLHREFAPLAPVFQDKLPSLERVVLAEDREVEAEGKEACALYEDWIQSQAPSSLDADGVEEEDVAGFFYTGGTTGTPKGVMLTHRNLVANAYHVALTAGYHPGTHYLHAAPMFHLADGASAFAVTLVGGTHSHLRVFRPEAFVKAVERDRPNATLLVPTMIQALVNHPSASKQAFSGLNQLLYGGSSMPVEVLRQALHRWPHIRFFQAYGMSEAAPVLTMLRPEDHNVLGTEREERIQSCGQAVPGVEMKLVDRDGLEVPVGEVGEVVARGPNIMKGYWNRPQETDRALKDGWYRSGDLARRDRDGYYYIVDRMKDMIVSGGENVYSTEVENVLYSHPAVREAAVIGIPDEQWGERVHAVVVKRKESDLDADELIAFCRKSLAGFKLPKTIDFVPELPKSGAGKILKRTLRERYGLEQTR</sequence>
<dbReference type="PANTHER" id="PTHR43767">
    <property type="entry name" value="LONG-CHAIN-FATTY-ACID--COA LIGASE"/>
    <property type="match status" value="1"/>
</dbReference>
<evidence type="ECO:0000313" key="3">
    <source>
        <dbReference type="EMBL" id="MDR6224163.1"/>
    </source>
</evidence>
<dbReference type="Pfam" id="PF13193">
    <property type="entry name" value="AMP-binding_C"/>
    <property type="match status" value="1"/>
</dbReference>
<gene>
    <name evidence="3" type="ORF">JOE21_000151</name>
</gene>
<dbReference type="EC" id="6.2.1.3" evidence="3"/>
<dbReference type="InterPro" id="IPR020845">
    <property type="entry name" value="AMP-binding_CS"/>
</dbReference>
<reference evidence="3 4" key="1">
    <citation type="submission" date="2023-07" db="EMBL/GenBank/DDBJ databases">
        <title>Genomic Encyclopedia of Type Strains, Phase IV (KMG-IV): sequencing the most valuable type-strain genomes for metagenomic binning, comparative biology and taxonomic classification.</title>
        <authorList>
            <person name="Goeker M."/>
        </authorList>
    </citation>
    <scope>NUCLEOTIDE SEQUENCE [LARGE SCALE GENOMIC DNA]</scope>
    <source>
        <strain evidence="3 4">DSM 45903</strain>
    </source>
</reference>
<dbReference type="InterPro" id="IPR042099">
    <property type="entry name" value="ANL_N_sf"/>
</dbReference>
<dbReference type="Pfam" id="PF00501">
    <property type="entry name" value="AMP-binding"/>
    <property type="match status" value="1"/>
</dbReference>
<dbReference type="EMBL" id="JAVDQG010000001">
    <property type="protein sequence ID" value="MDR6224163.1"/>
    <property type="molecule type" value="Genomic_DNA"/>
</dbReference>
<evidence type="ECO:0000259" key="1">
    <source>
        <dbReference type="Pfam" id="PF00501"/>
    </source>
</evidence>
<dbReference type="Gene3D" id="3.30.300.30">
    <property type="match status" value="1"/>
</dbReference>
<dbReference type="Gene3D" id="3.40.50.12780">
    <property type="entry name" value="N-terminal domain of ligase-like"/>
    <property type="match status" value="1"/>
</dbReference>
<dbReference type="InterPro" id="IPR000873">
    <property type="entry name" value="AMP-dep_synth/lig_dom"/>
</dbReference>
<dbReference type="InterPro" id="IPR045851">
    <property type="entry name" value="AMP-bd_C_sf"/>
</dbReference>
<protein>
    <submittedName>
        <fullName evidence="3">Long-chain acyl-CoA synthetase</fullName>
        <ecNumber evidence="3">6.2.1.3</ecNumber>
    </submittedName>
</protein>
<keyword evidence="3" id="KW-0436">Ligase</keyword>
<feature type="domain" description="AMP-dependent synthetase/ligase" evidence="1">
    <location>
        <begin position="10"/>
        <end position="381"/>
    </location>
</feature>
<dbReference type="SUPFAM" id="SSF56801">
    <property type="entry name" value="Acetyl-CoA synthetase-like"/>
    <property type="match status" value="1"/>
</dbReference>
<evidence type="ECO:0000259" key="2">
    <source>
        <dbReference type="Pfam" id="PF13193"/>
    </source>
</evidence>
<proteinExistence type="predicted"/>
<evidence type="ECO:0000313" key="4">
    <source>
        <dbReference type="Proteomes" id="UP001185012"/>
    </source>
</evidence>
<dbReference type="PANTHER" id="PTHR43767:SF1">
    <property type="entry name" value="NONRIBOSOMAL PEPTIDE SYNTHASE PES1 (EUROFUNG)-RELATED"/>
    <property type="match status" value="1"/>
</dbReference>
<keyword evidence="4" id="KW-1185">Reference proteome</keyword>
<accession>A0ABU1IIE3</accession>
<feature type="domain" description="AMP-binding enzyme C-terminal" evidence="2">
    <location>
        <begin position="431"/>
        <end position="506"/>
    </location>
</feature>
<comment type="caution">
    <text evidence="3">The sequence shown here is derived from an EMBL/GenBank/DDBJ whole genome shotgun (WGS) entry which is preliminary data.</text>
</comment>